<sequence length="444" mass="49400">MTLPCLILVTACAAWSDPCFLPCNRAGWLECLHETMAVHFKNPPGTCILCAGQEESMVSVDTSRADRRVSCLGDNTLAIRRYPLGVLSTEKLKPFVHSPVETLVLLDDEITDVEEGTLNSHLQKLSLDFNRLTHVKQRWFTCVDKLSYVGLSNNKIAKIDPGCFRNMSILFVLNLENNLLQVVDSDWFLGLSMLVYLYLGGNDIASLSPSAFEDMLVHELNLQKNPLSCLDWGLSRVSQFESNLRVGGDRLMTVYDTTPHEMVWSLAIHKHTIPNTQIIAVEVPHFYLCVASGLLNKSLAWSFDSEQSVPSHESKDFPELCIGSHLSPQRIVRLPRFVVIATDAPPDELALHYPDKCRLVWEHNAGITVAFDDNSVVQIVSVGVGNSTMTDVAILFDITKDTRTVGIHASTGYTKKIPCMVLSKLNPSIMTFNISSVPKEPQTQ</sequence>
<organism>
    <name type="scientific">Branchiostoma floridae</name>
    <name type="common">Florida lancelet</name>
    <name type="synonym">Amphioxus</name>
    <dbReference type="NCBI Taxonomy" id="7739"/>
    <lineage>
        <taxon>Eukaryota</taxon>
        <taxon>Metazoa</taxon>
        <taxon>Chordata</taxon>
        <taxon>Cephalochordata</taxon>
        <taxon>Leptocardii</taxon>
        <taxon>Amphioxiformes</taxon>
        <taxon>Branchiostomatidae</taxon>
        <taxon>Branchiostoma</taxon>
    </lineage>
</organism>
<dbReference type="SMART" id="SM00369">
    <property type="entry name" value="LRR_TYP"/>
    <property type="match status" value="4"/>
</dbReference>
<gene>
    <name evidence="4" type="ORF">BRAFLDRAFT_76488</name>
</gene>
<keyword evidence="1" id="KW-0433">Leucine-rich repeat</keyword>
<accession>C3Z3F8</accession>
<dbReference type="InParanoid" id="C3Z3F8"/>
<keyword evidence="2" id="KW-0677">Repeat</keyword>
<dbReference type="InterPro" id="IPR032675">
    <property type="entry name" value="LRR_dom_sf"/>
</dbReference>
<feature type="chain" id="PRO_5002935937" description="LRRCT domain-containing protein" evidence="3">
    <location>
        <begin position="17"/>
        <end position="444"/>
    </location>
</feature>
<keyword evidence="3" id="KW-0732">Signal</keyword>
<dbReference type="InterPro" id="IPR003591">
    <property type="entry name" value="Leu-rich_rpt_typical-subtyp"/>
</dbReference>
<dbReference type="AlphaFoldDB" id="C3Z3F8"/>
<evidence type="ECO:0000256" key="3">
    <source>
        <dbReference type="SAM" id="SignalP"/>
    </source>
</evidence>
<proteinExistence type="predicted"/>
<protein>
    <recommendedName>
        <fullName evidence="5">LRRCT domain-containing protein</fullName>
    </recommendedName>
</protein>
<dbReference type="Gene3D" id="3.80.10.10">
    <property type="entry name" value="Ribonuclease Inhibitor"/>
    <property type="match status" value="1"/>
</dbReference>
<evidence type="ECO:0000256" key="1">
    <source>
        <dbReference type="ARBA" id="ARBA00022614"/>
    </source>
</evidence>
<dbReference type="eggNOG" id="KOG4194">
    <property type="taxonomic scope" value="Eukaryota"/>
</dbReference>
<name>C3Z3F8_BRAFL</name>
<reference evidence="4" key="1">
    <citation type="journal article" date="2008" name="Nature">
        <title>The amphioxus genome and the evolution of the chordate karyotype.</title>
        <authorList>
            <consortium name="US DOE Joint Genome Institute (JGI-PGF)"/>
            <person name="Putnam N.H."/>
            <person name="Butts T."/>
            <person name="Ferrier D.E.K."/>
            <person name="Furlong R.F."/>
            <person name="Hellsten U."/>
            <person name="Kawashima T."/>
            <person name="Robinson-Rechavi M."/>
            <person name="Shoguchi E."/>
            <person name="Terry A."/>
            <person name="Yu J.-K."/>
            <person name="Benito-Gutierrez E.L."/>
            <person name="Dubchak I."/>
            <person name="Garcia-Fernandez J."/>
            <person name="Gibson-Brown J.J."/>
            <person name="Grigoriev I.V."/>
            <person name="Horton A.C."/>
            <person name="de Jong P.J."/>
            <person name="Jurka J."/>
            <person name="Kapitonov V.V."/>
            <person name="Kohara Y."/>
            <person name="Kuroki Y."/>
            <person name="Lindquist E."/>
            <person name="Lucas S."/>
            <person name="Osoegawa K."/>
            <person name="Pennacchio L.A."/>
            <person name="Salamov A.A."/>
            <person name="Satou Y."/>
            <person name="Sauka-Spengler T."/>
            <person name="Schmutz J."/>
            <person name="Shin-I T."/>
            <person name="Toyoda A."/>
            <person name="Bronner-Fraser M."/>
            <person name="Fujiyama A."/>
            <person name="Holland L.Z."/>
            <person name="Holland P.W.H."/>
            <person name="Satoh N."/>
            <person name="Rokhsar D.S."/>
        </authorList>
    </citation>
    <scope>NUCLEOTIDE SEQUENCE [LARGE SCALE GENOMIC DNA]</scope>
    <source>
        <strain evidence="4">S238N-H82</strain>
        <tissue evidence="4">Testes</tissue>
    </source>
</reference>
<evidence type="ECO:0008006" key="5">
    <source>
        <dbReference type="Google" id="ProtNLM"/>
    </source>
</evidence>
<dbReference type="InterPro" id="IPR001611">
    <property type="entry name" value="Leu-rich_rpt"/>
</dbReference>
<evidence type="ECO:0000256" key="2">
    <source>
        <dbReference type="ARBA" id="ARBA00022737"/>
    </source>
</evidence>
<evidence type="ECO:0000313" key="4">
    <source>
        <dbReference type="EMBL" id="EEN53002.1"/>
    </source>
</evidence>
<dbReference type="Pfam" id="PF13855">
    <property type="entry name" value="LRR_8"/>
    <property type="match status" value="1"/>
</dbReference>
<dbReference type="EMBL" id="GG666576">
    <property type="protein sequence ID" value="EEN53002.1"/>
    <property type="molecule type" value="Genomic_DNA"/>
</dbReference>
<feature type="signal peptide" evidence="3">
    <location>
        <begin position="1"/>
        <end position="16"/>
    </location>
</feature>
<dbReference type="SUPFAM" id="SSF52058">
    <property type="entry name" value="L domain-like"/>
    <property type="match status" value="1"/>
</dbReference>
<dbReference type="PANTHER" id="PTHR24366">
    <property type="entry name" value="IG(IMMUNOGLOBULIN) AND LRR(LEUCINE RICH REPEAT) DOMAINS"/>
    <property type="match status" value="1"/>
</dbReference>
<dbReference type="PANTHER" id="PTHR24366:SF96">
    <property type="entry name" value="LEUCINE RICH REPEAT CONTAINING 53"/>
    <property type="match status" value="1"/>
</dbReference>